<name>A0A5N7CS35_PETAA</name>
<evidence type="ECO:0000313" key="1">
    <source>
        <dbReference type="EMBL" id="KAE8396729.1"/>
    </source>
</evidence>
<accession>A0A5N7CS35</accession>
<organism evidence="1">
    <name type="scientific">Petromyces alliaceus</name>
    <name type="common">Aspergillus alliaceus</name>
    <dbReference type="NCBI Taxonomy" id="209559"/>
    <lineage>
        <taxon>Eukaryota</taxon>
        <taxon>Fungi</taxon>
        <taxon>Dikarya</taxon>
        <taxon>Ascomycota</taxon>
        <taxon>Pezizomycotina</taxon>
        <taxon>Eurotiomycetes</taxon>
        <taxon>Eurotiomycetidae</taxon>
        <taxon>Eurotiales</taxon>
        <taxon>Aspergillaceae</taxon>
        <taxon>Aspergillus</taxon>
        <taxon>Aspergillus subgen. Circumdati</taxon>
    </lineage>
</organism>
<sequence length="69" mass="7515">MPPLPYHYQNQGFDNHAHGYPTVVNTNTNTLQIHPCLSPFTTRGTGTIAESPLPQLADTCASTSFACMH</sequence>
<dbReference type="AlphaFoldDB" id="A0A5N7CS35"/>
<proteinExistence type="predicted"/>
<dbReference type="EMBL" id="ML735214">
    <property type="protein sequence ID" value="KAE8396729.1"/>
    <property type="molecule type" value="Genomic_DNA"/>
</dbReference>
<reference evidence="1" key="1">
    <citation type="submission" date="2019-04" db="EMBL/GenBank/DDBJ databases">
        <title>Friends and foes A comparative genomics studyof 23 Aspergillus species from section Flavi.</title>
        <authorList>
            <consortium name="DOE Joint Genome Institute"/>
            <person name="Kjaerbolling I."/>
            <person name="Vesth T."/>
            <person name="Frisvad J.C."/>
            <person name="Nybo J.L."/>
            <person name="Theobald S."/>
            <person name="Kildgaard S."/>
            <person name="Isbrandt T."/>
            <person name="Kuo A."/>
            <person name="Sato A."/>
            <person name="Lyhne E.K."/>
            <person name="Kogle M.E."/>
            <person name="Wiebenga A."/>
            <person name="Kun R.S."/>
            <person name="Lubbers R.J."/>
            <person name="Makela M.R."/>
            <person name="Barry K."/>
            <person name="Chovatia M."/>
            <person name="Clum A."/>
            <person name="Daum C."/>
            <person name="Haridas S."/>
            <person name="He G."/>
            <person name="LaButti K."/>
            <person name="Lipzen A."/>
            <person name="Mondo S."/>
            <person name="Riley R."/>
            <person name="Salamov A."/>
            <person name="Simmons B.A."/>
            <person name="Magnuson J.K."/>
            <person name="Henrissat B."/>
            <person name="Mortensen U.H."/>
            <person name="Larsen T.O."/>
            <person name="Devries R.P."/>
            <person name="Grigoriev I.V."/>
            <person name="Machida M."/>
            <person name="Baker S.E."/>
            <person name="Andersen M.R."/>
        </authorList>
    </citation>
    <scope>NUCLEOTIDE SEQUENCE [LARGE SCALE GENOMIC DNA]</scope>
    <source>
        <strain evidence="1">IBT 14317</strain>
    </source>
</reference>
<gene>
    <name evidence="1" type="ORF">BDV23DRAFT_143495</name>
</gene>
<protein>
    <submittedName>
        <fullName evidence="1">Uncharacterized protein</fullName>
    </submittedName>
</protein>
<dbReference type="Proteomes" id="UP000326877">
    <property type="component" value="Unassembled WGS sequence"/>
</dbReference>